<sequence length="461" mass="52058">MIRLLYPRSRKIVISSTDRKRMARRQAVKVSPIKEVFMAKVIYFSVDLHGHVNPTLGLMKKLVEHGEEVIYYSSDEFKDKIEETGASYRSYEGLVGFGTYDGGGIETFLVTADFILNRSKTIVDHFMDDIRAFQPDYIIHDAFCYWGREFAAALGIPGITLFDNFAYIDEMADIDPAYFMENVLRAADDPMYKKHKDGGKVYRKLLDRLSKVVSMKYGMNNVNVINDIFCAKEGLNILLTSKAFQLYPEAFNDEYHFSGYSIYPRKETVDFPFELLDGRPLLYIAFGTIFNELEALYAKCMQAFGGKDMQVVLSVGGKVKLDELGPIPDNFIVRPYVPQLEILKRAQAFITHGGANSIHESLCLGVPLVVAPQSFDQFMGAMAVRRSGAGIFLQNHEITADDLAQSVQRVLTESSFVENVRRIRDSFAETGGLEATVQRIFAYVKERSKSAATPEHMEARG</sequence>
<dbReference type="OrthoDB" id="6620093at2"/>
<dbReference type="NCBIfam" id="TIGR01426">
    <property type="entry name" value="MGT"/>
    <property type="match status" value="1"/>
</dbReference>
<dbReference type="Proteomes" id="UP000298246">
    <property type="component" value="Unassembled WGS sequence"/>
</dbReference>
<dbReference type="SUPFAM" id="SSF53756">
    <property type="entry name" value="UDP-Glycosyltransferase/glycogen phosphorylase"/>
    <property type="match status" value="1"/>
</dbReference>
<keyword evidence="2" id="KW-0808">Transferase</keyword>
<evidence type="ECO:0000256" key="1">
    <source>
        <dbReference type="ARBA" id="ARBA00009995"/>
    </source>
</evidence>
<evidence type="ECO:0000313" key="5">
    <source>
        <dbReference type="Proteomes" id="UP000298246"/>
    </source>
</evidence>
<organism evidence="4 5">
    <name type="scientific">Paenibacillus athensensis</name>
    <dbReference type="NCBI Taxonomy" id="1967502"/>
    <lineage>
        <taxon>Bacteria</taxon>
        <taxon>Bacillati</taxon>
        <taxon>Bacillota</taxon>
        <taxon>Bacilli</taxon>
        <taxon>Bacillales</taxon>
        <taxon>Paenibacillaceae</taxon>
        <taxon>Paenibacillus</taxon>
    </lineage>
</organism>
<protein>
    <recommendedName>
        <fullName evidence="3">Erythromycin biosynthesis protein CIII-like C-terminal domain-containing protein</fullName>
    </recommendedName>
</protein>
<evidence type="ECO:0000259" key="3">
    <source>
        <dbReference type="Pfam" id="PF06722"/>
    </source>
</evidence>
<dbReference type="FunFam" id="3.40.50.2000:FF:000072">
    <property type="entry name" value="Glycosyl transferase"/>
    <property type="match status" value="1"/>
</dbReference>
<proteinExistence type="inferred from homology"/>
<dbReference type="InterPro" id="IPR006326">
    <property type="entry name" value="UDPGT_MGT-like"/>
</dbReference>
<dbReference type="PANTHER" id="PTHR48050">
    <property type="entry name" value="STEROL 3-BETA-GLUCOSYLTRANSFERASE"/>
    <property type="match status" value="1"/>
</dbReference>
<dbReference type="InterPro" id="IPR050426">
    <property type="entry name" value="Glycosyltransferase_28"/>
</dbReference>
<evidence type="ECO:0000313" key="4">
    <source>
        <dbReference type="EMBL" id="TFE85385.1"/>
    </source>
</evidence>
<comment type="caution">
    <text evidence="4">The sequence shown here is derived from an EMBL/GenBank/DDBJ whole genome shotgun (WGS) entry which is preliminary data.</text>
</comment>
<dbReference type="GO" id="GO:0008194">
    <property type="term" value="F:UDP-glycosyltransferase activity"/>
    <property type="evidence" value="ECO:0007669"/>
    <property type="project" value="InterPro"/>
</dbReference>
<dbReference type="Gene3D" id="3.40.50.2000">
    <property type="entry name" value="Glycogen Phosphorylase B"/>
    <property type="match status" value="2"/>
</dbReference>
<name>A0A4Y8PW56_9BACL</name>
<feature type="domain" description="Erythromycin biosynthesis protein CIII-like C-terminal" evidence="3">
    <location>
        <begin position="300"/>
        <end position="428"/>
    </location>
</feature>
<evidence type="ECO:0000256" key="2">
    <source>
        <dbReference type="ARBA" id="ARBA00022679"/>
    </source>
</evidence>
<accession>A0A4Y8PW56</accession>
<dbReference type="CDD" id="cd03784">
    <property type="entry name" value="GT1_Gtf-like"/>
    <property type="match status" value="1"/>
</dbReference>
<dbReference type="InterPro" id="IPR010610">
    <property type="entry name" value="EryCIII-like_C"/>
</dbReference>
<dbReference type="PANTHER" id="PTHR48050:SF13">
    <property type="entry name" value="STEROL 3-BETA-GLUCOSYLTRANSFERASE UGT80A2"/>
    <property type="match status" value="1"/>
</dbReference>
<dbReference type="GO" id="GO:0017000">
    <property type="term" value="P:antibiotic biosynthetic process"/>
    <property type="evidence" value="ECO:0007669"/>
    <property type="project" value="UniProtKB-ARBA"/>
</dbReference>
<dbReference type="Pfam" id="PF06722">
    <property type="entry name" value="EryCIII-like_C"/>
    <property type="match status" value="1"/>
</dbReference>
<gene>
    <name evidence="4" type="ORF">B5M42_17650</name>
</gene>
<dbReference type="AlphaFoldDB" id="A0A4Y8PW56"/>
<dbReference type="EMBL" id="MYFO01000026">
    <property type="protein sequence ID" value="TFE85385.1"/>
    <property type="molecule type" value="Genomic_DNA"/>
</dbReference>
<reference evidence="4 5" key="1">
    <citation type="submission" date="2017-03" db="EMBL/GenBank/DDBJ databases">
        <title>Isolation of Levoglucosan Utilizing Bacteria.</title>
        <authorList>
            <person name="Arya A.S."/>
        </authorList>
    </citation>
    <scope>NUCLEOTIDE SEQUENCE [LARGE SCALE GENOMIC DNA]</scope>
    <source>
        <strain evidence="4 5">MEC069</strain>
    </source>
</reference>
<comment type="similarity">
    <text evidence="1">Belongs to the UDP-glycosyltransferase family.</text>
</comment>
<dbReference type="InterPro" id="IPR002213">
    <property type="entry name" value="UDP_glucos_trans"/>
</dbReference>
<keyword evidence="5" id="KW-1185">Reference proteome</keyword>
<dbReference type="GO" id="GO:0016758">
    <property type="term" value="F:hexosyltransferase activity"/>
    <property type="evidence" value="ECO:0007669"/>
    <property type="project" value="InterPro"/>
</dbReference>